<dbReference type="RefSeq" id="WP_264750073.1">
    <property type="nucleotide sequence ID" value="NZ_JAPDHW010000006.1"/>
</dbReference>
<keyword evidence="3" id="KW-1185">Reference proteome</keyword>
<gene>
    <name evidence="2" type="ORF">OMO38_10190</name>
</gene>
<organism evidence="2 3">
    <name type="scientific">Chryseobacterium kimseyorum</name>
    <dbReference type="NCBI Taxonomy" id="2984028"/>
    <lineage>
        <taxon>Bacteria</taxon>
        <taxon>Pseudomonadati</taxon>
        <taxon>Bacteroidota</taxon>
        <taxon>Flavobacteriia</taxon>
        <taxon>Flavobacteriales</taxon>
        <taxon>Weeksellaceae</taxon>
        <taxon>Chryseobacterium group</taxon>
        <taxon>Chryseobacterium</taxon>
    </lineage>
</organism>
<feature type="transmembrane region" description="Helical" evidence="1">
    <location>
        <begin position="7"/>
        <end position="25"/>
    </location>
</feature>
<evidence type="ECO:0008006" key="4">
    <source>
        <dbReference type="Google" id="ProtNLM"/>
    </source>
</evidence>
<reference evidence="2" key="1">
    <citation type="submission" date="2022-10" db="EMBL/GenBank/DDBJ databases">
        <title>Chryseobacterium babae sp. nov. isolated from the gut of the beetle Oryctes rhinoceros, and Chryseobacterium kimseyorum sp. nov., isolated from a stick insect rearing cage.</title>
        <authorList>
            <person name="Shelomi M."/>
            <person name="Han C.-J."/>
            <person name="Chen W.-M."/>
            <person name="Chen H.-K."/>
            <person name="Liaw S.-J."/>
            <person name="Muhle E."/>
            <person name="Clermont D."/>
        </authorList>
    </citation>
    <scope>NUCLEOTIDE SEQUENCE</scope>
    <source>
        <strain evidence="2">09-1422</strain>
    </source>
</reference>
<proteinExistence type="predicted"/>
<sequence length="185" mass="21690">MKKFFKYLLSVFTILFILSCIFWITKFNSITVDSKISNSQQIKSLDRKIFWNFGFNKPEKNSTDFAIGRKYGDTILFNCYALKSPKIKNLDIITFGFSTGYNGTNVVIFKYGNAFTVDVDNFSDVERTDDFFKQNQYKIIKQKLTLNKENYKTGDSIYGKLELKIKNRETEQIEMASGYFRTEMK</sequence>
<evidence type="ECO:0000313" key="2">
    <source>
        <dbReference type="EMBL" id="MCW3168890.1"/>
    </source>
</evidence>
<name>A0ABT3HYW2_9FLAO</name>
<keyword evidence="1" id="KW-0812">Transmembrane</keyword>
<dbReference type="EMBL" id="JAPDHW010000006">
    <property type="protein sequence ID" value="MCW3168890.1"/>
    <property type="molecule type" value="Genomic_DNA"/>
</dbReference>
<protein>
    <recommendedName>
        <fullName evidence="4">Lipoprotein</fullName>
    </recommendedName>
</protein>
<evidence type="ECO:0000313" key="3">
    <source>
        <dbReference type="Proteomes" id="UP001163731"/>
    </source>
</evidence>
<dbReference type="PROSITE" id="PS51257">
    <property type="entry name" value="PROKAR_LIPOPROTEIN"/>
    <property type="match status" value="1"/>
</dbReference>
<keyword evidence="1" id="KW-1133">Transmembrane helix</keyword>
<comment type="caution">
    <text evidence="2">The sequence shown here is derived from an EMBL/GenBank/DDBJ whole genome shotgun (WGS) entry which is preliminary data.</text>
</comment>
<evidence type="ECO:0000256" key="1">
    <source>
        <dbReference type="SAM" id="Phobius"/>
    </source>
</evidence>
<keyword evidence="1" id="KW-0472">Membrane</keyword>
<dbReference type="Proteomes" id="UP001163731">
    <property type="component" value="Unassembled WGS sequence"/>
</dbReference>
<accession>A0ABT3HYW2</accession>